<evidence type="ECO:0000313" key="11">
    <source>
        <dbReference type="EMBL" id="JAP41114.1"/>
    </source>
</evidence>
<evidence type="ECO:0000256" key="8">
    <source>
        <dbReference type="PIRSR" id="PIRSR601577-1"/>
    </source>
</evidence>
<dbReference type="GO" id="GO:0007155">
    <property type="term" value="P:cell adhesion"/>
    <property type="evidence" value="ECO:0007669"/>
    <property type="project" value="InterPro"/>
</dbReference>
<keyword evidence="2 10" id="KW-0645">Protease</keyword>
<dbReference type="Pfam" id="PF01457">
    <property type="entry name" value="Peptidase_M8"/>
    <property type="match status" value="2"/>
</dbReference>
<dbReference type="GO" id="GO:0016020">
    <property type="term" value="C:membrane"/>
    <property type="evidence" value="ECO:0007669"/>
    <property type="project" value="InterPro"/>
</dbReference>
<evidence type="ECO:0000256" key="2">
    <source>
        <dbReference type="ARBA" id="ARBA00022670"/>
    </source>
</evidence>
<keyword evidence="6 9" id="KW-0482">Metalloprotease</keyword>
<evidence type="ECO:0000256" key="5">
    <source>
        <dbReference type="ARBA" id="ARBA00022833"/>
    </source>
</evidence>
<keyword evidence="4 10" id="KW-0378">Hydrolase</keyword>
<dbReference type="PANTHER" id="PTHR10942:SF0">
    <property type="entry name" value="LEISHMANOLYSIN-LIKE PEPTIDASE"/>
    <property type="match status" value="1"/>
</dbReference>
<reference evidence="11" key="1">
    <citation type="submission" date="2016-01" db="EMBL/GenBank/DDBJ databases">
        <title>Reference transcriptome for the parasite Schistocephalus solidus: insights into the molecular evolution of parasitism.</title>
        <authorList>
            <person name="Hebert F.O."/>
            <person name="Grambauer S."/>
            <person name="Barber I."/>
            <person name="Landry C.R."/>
            <person name="Aubin-Horth N."/>
        </authorList>
    </citation>
    <scope>NUCLEOTIDE SEQUENCE</scope>
</reference>
<dbReference type="EC" id="3.4.24.-" evidence="10"/>
<evidence type="ECO:0000256" key="7">
    <source>
        <dbReference type="ARBA" id="ARBA00039717"/>
    </source>
</evidence>
<gene>
    <name evidence="11" type="ORF">TR87002</name>
</gene>
<keyword evidence="5 9" id="KW-0862">Zinc</keyword>
<dbReference type="GO" id="GO:0005737">
    <property type="term" value="C:cytoplasm"/>
    <property type="evidence" value="ECO:0007669"/>
    <property type="project" value="TreeGrafter"/>
</dbReference>
<evidence type="ECO:0000256" key="4">
    <source>
        <dbReference type="ARBA" id="ARBA00022801"/>
    </source>
</evidence>
<feature type="binding site" evidence="9">
    <location>
        <position position="344"/>
    </location>
    <ligand>
        <name>Zn(2+)</name>
        <dbReference type="ChEBI" id="CHEBI:29105"/>
        <note>catalytic</note>
    </ligand>
</feature>
<name>A0A0X3NMF4_SCHSO</name>
<sequence length="582" mass="64964">MQMNLLLVLLWLFRTNMTCIQAICLSPGPENSEVVRFVPLAAFAPNRPRRSPRPPLLFGVHLDASFRTLPFSKVLETRIVQPAMEFWQMTLSLVSYDLVNVKLDRQCVGGNVGFVQEEDSSKNRPISFCIQGCEPITRCGPVHVPPEHLHSCRNASNPHLMPSDMPQTGGPNFRIYVSALSSAQCDKSEASIGFAAHCQQESQTDRPIAGFINFCPRELLRKHAQTAELTYFVKHEMLHILGFSSSLYAFFRGPTGEPLTPRQLFPPNPNLGWFDQSRGVYKWSEGVIKLVVRNWTSSCGVFPKVAHLLRTPTVLRVAREYFDCPSLEGVELEDHHLPGVSLSHWETRLLGNDLMTPTYTNAFALSKLTLALMEDTGWYLANYSSADDLPWGFGRGCLFATGSCFQFMSEQTKQRQSTAPFCYDSQLTRPASPVHVSCLPGGSSFGYCNLVRHRETLPPEYTYFASPNPFKTSFSLASASGLLSAPGEGGDCNLGGKVEMANFCPFVQEITWELQQGSVSRSSICTEPLNTFSSVAENYNLEIYGRHARCFSTSLNWRLTENETVFHPPVIGAACFEFCLRV</sequence>
<feature type="binding site" evidence="9">
    <location>
        <position position="235"/>
    </location>
    <ligand>
        <name>Zn(2+)</name>
        <dbReference type="ChEBI" id="CHEBI:29105"/>
        <note>catalytic</note>
    </ligand>
</feature>
<feature type="binding site" evidence="9">
    <location>
        <position position="239"/>
    </location>
    <ligand>
        <name>Zn(2+)</name>
        <dbReference type="ChEBI" id="CHEBI:29105"/>
        <note>catalytic</note>
    </ligand>
</feature>
<feature type="active site" evidence="8">
    <location>
        <position position="236"/>
    </location>
</feature>
<keyword evidence="3 9" id="KW-0479">Metal-binding</keyword>
<dbReference type="SUPFAM" id="SSF55486">
    <property type="entry name" value="Metalloproteases ('zincins'), catalytic domain"/>
    <property type="match status" value="1"/>
</dbReference>
<dbReference type="Gene3D" id="2.10.55.10">
    <property type="entry name" value="Leishmanolysin domain 3"/>
    <property type="match status" value="1"/>
</dbReference>
<evidence type="ECO:0000256" key="10">
    <source>
        <dbReference type="RuleBase" id="RU366077"/>
    </source>
</evidence>
<dbReference type="EMBL" id="GEEE01024457">
    <property type="protein sequence ID" value="JAP38768.1"/>
    <property type="molecule type" value="Transcribed_RNA"/>
</dbReference>
<evidence type="ECO:0000256" key="3">
    <source>
        <dbReference type="ARBA" id="ARBA00022723"/>
    </source>
</evidence>
<organism evidence="11">
    <name type="scientific">Schistocephalus solidus</name>
    <name type="common">Tapeworm</name>
    <dbReference type="NCBI Taxonomy" id="70667"/>
    <lineage>
        <taxon>Eukaryota</taxon>
        <taxon>Metazoa</taxon>
        <taxon>Spiralia</taxon>
        <taxon>Lophotrochozoa</taxon>
        <taxon>Platyhelminthes</taxon>
        <taxon>Cestoda</taxon>
        <taxon>Eucestoda</taxon>
        <taxon>Diphyllobothriidea</taxon>
        <taxon>Diphyllobothriidae</taxon>
        <taxon>Schistocephalus</taxon>
    </lineage>
</organism>
<dbReference type="FunFam" id="3.90.132.10:FF:000001">
    <property type="entry name" value="leishmanolysin-like peptidase isoform X2"/>
    <property type="match status" value="1"/>
</dbReference>
<feature type="chain" id="PRO_5007440205" description="Leishmanolysin-like peptidase" evidence="10">
    <location>
        <begin position="23"/>
        <end position="582"/>
    </location>
</feature>
<dbReference type="GO" id="GO:0004222">
    <property type="term" value="F:metalloendopeptidase activity"/>
    <property type="evidence" value="ECO:0007669"/>
    <property type="project" value="UniProtKB-UniRule"/>
</dbReference>
<evidence type="ECO:0000256" key="6">
    <source>
        <dbReference type="ARBA" id="ARBA00023049"/>
    </source>
</evidence>
<accession>A0A0X3NMF4</accession>
<dbReference type="InterPro" id="IPR001577">
    <property type="entry name" value="Peptidase_M8"/>
</dbReference>
<dbReference type="Gene3D" id="3.90.132.10">
    <property type="entry name" value="Leishmanolysin , domain 2"/>
    <property type="match status" value="1"/>
</dbReference>
<dbReference type="EMBL" id="GEEE01022111">
    <property type="protein sequence ID" value="JAP41114.1"/>
    <property type="molecule type" value="Transcribed_RNA"/>
</dbReference>
<evidence type="ECO:0000256" key="1">
    <source>
        <dbReference type="ARBA" id="ARBA00005860"/>
    </source>
</evidence>
<dbReference type="Gene3D" id="3.10.170.20">
    <property type="match status" value="1"/>
</dbReference>
<comment type="cofactor">
    <cofactor evidence="9 10">
        <name>Zn(2+)</name>
        <dbReference type="ChEBI" id="CHEBI:29105"/>
    </cofactor>
    <text evidence="9 10">Binds 1 zinc ion per subunit.</text>
</comment>
<comment type="similarity">
    <text evidence="1 10">Belongs to the peptidase M8 family.</text>
</comment>
<keyword evidence="10" id="KW-0732">Signal</keyword>
<dbReference type="GO" id="GO:0046872">
    <property type="term" value="F:metal ion binding"/>
    <property type="evidence" value="ECO:0007669"/>
    <property type="project" value="UniProtKB-KW"/>
</dbReference>
<dbReference type="PANTHER" id="PTHR10942">
    <property type="entry name" value="LEISHMANOLYSIN-LIKE PEPTIDASE"/>
    <property type="match status" value="1"/>
</dbReference>
<dbReference type="GO" id="GO:0006508">
    <property type="term" value="P:proteolysis"/>
    <property type="evidence" value="ECO:0007669"/>
    <property type="project" value="UniProtKB-KW"/>
</dbReference>
<dbReference type="AlphaFoldDB" id="A0A0X3NMF4"/>
<dbReference type="EMBL" id="GEEE01014492">
    <property type="protein sequence ID" value="JAP48733.1"/>
    <property type="molecule type" value="Transcribed_RNA"/>
</dbReference>
<proteinExistence type="inferred from homology"/>
<protein>
    <recommendedName>
        <fullName evidence="7 10">Leishmanolysin-like peptidase</fullName>
        <ecNumber evidence="10">3.4.24.-</ecNumber>
    </recommendedName>
</protein>
<evidence type="ECO:0000256" key="9">
    <source>
        <dbReference type="PIRSR" id="PIRSR601577-2"/>
    </source>
</evidence>
<feature type="signal peptide" evidence="10">
    <location>
        <begin position="1"/>
        <end position="22"/>
    </location>
</feature>